<evidence type="ECO:0000256" key="12">
    <source>
        <dbReference type="RuleBase" id="RU000304"/>
    </source>
</evidence>
<dbReference type="Gene3D" id="1.10.510.10">
    <property type="entry name" value="Transferase(Phosphotransferase) domain 1"/>
    <property type="match status" value="1"/>
</dbReference>
<dbReference type="GO" id="GO:0004674">
    <property type="term" value="F:protein serine/threonine kinase activity"/>
    <property type="evidence" value="ECO:0007669"/>
    <property type="project" value="UniProtKB-KW"/>
</dbReference>
<organism evidence="14 15">
    <name type="scientific">Gadus morhua</name>
    <name type="common">Atlantic cod</name>
    <dbReference type="NCBI Taxonomy" id="8049"/>
    <lineage>
        <taxon>Eukaryota</taxon>
        <taxon>Metazoa</taxon>
        <taxon>Chordata</taxon>
        <taxon>Craniata</taxon>
        <taxon>Vertebrata</taxon>
        <taxon>Euteleostomi</taxon>
        <taxon>Actinopterygii</taxon>
        <taxon>Neopterygii</taxon>
        <taxon>Teleostei</taxon>
        <taxon>Neoteleostei</taxon>
        <taxon>Acanthomorphata</taxon>
        <taxon>Zeiogadaria</taxon>
        <taxon>Gadariae</taxon>
        <taxon>Gadiformes</taxon>
        <taxon>Gadoidei</taxon>
        <taxon>Gadidae</taxon>
        <taxon>Gadus</taxon>
    </lineage>
</organism>
<proteinExistence type="inferred from homology"/>
<dbReference type="GO" id="GO:0005856">
    <property type="term" value="C:cytoskeleton"/>
    <property type="evidence" value="ECO:0007669"/>
    <property type="project" value="TreeGrafter"/>
</dbReference>
<dbReference type="InterPro" id="IPR011009">
    <property type="entry name" value="Kinase-like_dom_sf"/>
</dbReference>
<accession>A0A8C4Z1U3</accession>
<dbReference type="GO" id="GO:0005737">
    <property type="term" value="C:cytoplasm"/>
    <property type="evidence" value="ECO:0007669"/>
    <property type="project" value="TreeGrafter"/>
</dbReference>
<evidence type="ECO:0000256" key="4">
    <source>
        <dbReference type="ARBA" id="ARBA00022679"/>
    </source>
</evidence>
<comment type="catalytic activity">
    <reaction evidence="9">
        <text>L-threonyl-[protein] + ATP = O-phospho-L-threonyl-[protein] + ADP + H(+)</text>
        <dbReference type="Rhea" id="RHEA:46608"/>
        <dbReference type="Rhea" id="RHEA-COMP:11060"/>
        <dbReference type="Rhea" id="RHEA-COMP:11605"/>
        <dbReference type="ChEBI" id="CHEBI:15378"/>
        <dbReference type="ChEBI" id="CHEBI:30013"/>
        <dbReference type="ChEBI" id="CHEBI:30616"/>
        <dbReference type="ChEBI" id="CHEBI:61977"/>
        <dbReference type="ChEBI" id="CHEBI:456216"/>
        <dbReference type="EC" id="2.7.12.1"/>
    </reaction>
</comment>
<dbReference type="InterPro" id="IPR008271">
    <property type="entry name" value="Ser/Thr_kinase_AS"/>
</dbReference>
<evidence type="ECO:0000256" key="6">
    <source>
        <dbReference type="ARBA" id="ARBA00022777"/>
    </source>
</evidence>
<keyword evidence="15" id="KW-1185">Reference proteome</keyword>
<keyword evidence="6" id="KW-0418">Kinase</keyword>
<dbReference type="Pfam" id="PF00069">
    <property type="entry name" value="Pkinase"/>
    <property type="match status" value="1"/>
</dbReference>
<dbReference type="InterPro" id="IPR017441">
    <property type="entry name" value="Protein_kinase_ATP_BS"/>
</dbReference>
<dbReference type="InterPro" id="IPR042521">
    <property type="entry name" value="DYRK"/>
</dbReference>
<dbReference type="AlphaFoldDB" id="A0A8C4Z1U3"/>
<keyword evidence="3 12" id="KW-0723">Serine/threonine-protein kinase</keyword>
<dbReference type="Ensembl" id="ENSGMOT00000004040.2">
    <property type="protein sequence ID" value="ENSGMOP00000003921.2"/>
    <property type="gene ID" value="ENSGMOG00000003700.2"/>
</dbReference>
<evidence type="ECO:0000256" key="11">
    <source>
        <dbReference type="PROSITE-ProRule" id="PRU10141"/>
    </source>
</evidence>
<dbReference type="InterPro" id="IPR050494">
    <property type="entry name" value="Ser_Thr_dual-spec_kinase"/>
</dbReference>
<keyword evidence="4" id="KW-0808">Transferase</keyword>
<reference evidence="14" key="1">
    <citation type="submission" date="2025-08" db="UniProtKB">
        <authorList>
            <consortium name="Ensembl"/>
        </authorList>
    </citation>
    <scope>IDENTIFICATION</scope>
</reference>
<reference evidence="14" key="2">
    <citation type="submission" date="2025-09" db="UniProtKB">
        <authorList>
            <consortium name="Ensembl"/>
        </authorList>
    </citation>
    <scope>IDENTIFICATION</scope>
</reference>
<evidence type="ECO:0000256" key="9">
    <source>
        <dbReference type="ARBA" id="ARBA00049308"/>
    </source>
</evidence>
<dbReference type="GO" id="GO:0005524">
    <property type="term" value="F:ATP binding"/>
    <property type="evidence" value="ECO:0007669"/>
    <property type="project" value="UniProtKB-KW"/>
</dbReference>
<dbReference type="SMART" id="SM00220">
    <property type="entry name" value="S_TKc"/>
    <property type="match status" value="1"/>
</dbReference>
<dbReference type="Proteomes" id="UP000694546">
    <property type="component" value="Chromosome 21"/>
</dbReference>
<evidence type="ECO:0000259" key="13">
    <source>
        <dbReference type="PROSITE" id="PS50011"/>
    </source>
</evidence>
<evidence type="ECO:0000256" key="8">
    <source>
        <dbReference type="ARBA" id="ARBA00049003"/>
    </source>
</evidence>
<evidence type="ECO:0000256" key="5">
    <source>
        <dbReference type="ARBA" id="ARBA00022741"/>
    </source>
</evidence>
<dbReference type="EC" id="2.7.12.1" evidence="2"/>
<dbReference type="PROSITE" id="PS00107">
    <property type="entry name" value="PROTEIN_KINASE_ATP"/>
    <property type="match status" value="1"/>
</dbReference>
<evidence type="ECO:0000313" key="15">
    <source>
        <dbReference type="Proteomes" id="UP000694546"/>
    </source>
</evidence>
<dbReference type="OMA" id="KHICISF"/>
<dbReference type="PANTHER" id="PTHR24058">
    <property type="entry name" value="DUAL SPECIFICITY PROTEIN KINASE"/>
    <property type="match status" value="1"/>
</dbReference>
<evidence type="ECO:0000256" key="10">
    <source>
        <dbReference type="ARBA" id="ARBA00051680"/>
    </source>
</evidence>
<feature type="binding site" evidence="11">
    <location>
        <position position="90"/>
    </location>
    <ligand>
        <name>ATP</name>
        <dbReference type="ChEBI" id="CHEBI:30616"/>
    </ligand>
</feature>
<comment type="similarity">
    <text evidence="1">Belongs to the protein kinase superfamily. CMGC Ser/Thr protein kinase family. MNB/DYRK subfamily.</text>
</comment>
<dbReference type="PROSITE" id="PS00108">
    <property type="entry name" value="PROTEIN_KINASE_ST"/>
    <property type="match status" value="1"/>
</dbReference>
<dbReference type="PROSITE" id="PS50011">
    <property type="entry name" value="PROTEIN_KINASE_DOM"/>
    <property type="match status" value="1"/>
</dbReference>
<dbReference type="GeneTree" id="ENSGT00940000159401"/>
<keyword evidence="7 11" id="KW-0067">ATP-binding</keyword>
<dbReference type="SUPFAM" id="SSF56112">
    <property type="entry name" value="Protein kinase-like (PK-like)"/>
    <property type="match status" value="1"/>
</dbReference>
<evidence type="ECO:0000256" key="1">
    <source>
        <dbReference type="ARBA" id="ARBA00008867"/>
    </source>
</evidence>
<dbReference type="Gene3D" id="3.30.200.20">
    <property type="entry name" value="Phosphorylase Kinase, domain 1"/>
    <property type="match status" value="1"/>
</dbReference>
<evidence type="ECO:0000313" key="14">
    <source>
        <dbReference type="Ensembl" id="ENSGMOP00000003921.2"/>
    </source>
</evidence>
<sequence length="278" mass="32614">MTELMTKYEQKEIKGYNDIWFLGLHAMKIQGSRHTGIFNHGFDNEQYFYEQVTWDHIAYRYEVLGVLGKGAYGQVLKCFDHQHNELVALKLLRNQPRYHRLGKEERRILQLLRDMDPEDDHHVVHMKDFLVFRKHICISFELLGYTLTSYLRTKKGESVSYVRKCAYPILKCLQLLKRENIMHSDLKLANMVMSGKDPNTLKVIDFGLSLVQDEPRYYSRIQTQSIRAPEVTLGLLCTTAIDMWSFGCCLIELLIGREAFYGDEEYEQLTRTIEVTAN</sequence>
<comment type="catalytic activity">
    <reaction evidence="10">
        <text>L-tyrosyl-[protein] + ATP = O-phospho-L-tyrosyl-[protein] + ADP + H(+)</text>
        <dbReference type="Rhea" id="RHEA:10596"/>
        <dbReference type="Rhea" id="RHEA-COMP:10136"/>
        <dbReference type="Rhea" id="RHEA-COMP:20101"/>
        <dbReference type="ChEBI" id="CHEBI:15378"/>
        <dbReference type="ChEBI" id="CHEBI:30616"/>
        <dbReference type="ChEBI" id="CHEBI:46858"/>
        <dbReference type="ChEBI" id="CHEBI:61978"/>
        <dbReference type="ChEBI" id="CHEBI:456216"/>
        <dbReference type="EC" id="2.7.12.1"/>
    </reaction>
</comment>
<keyword evidence="5 11" id="KW-0547">Nucleotide-binding</keyword>
<protein>
    <recommendedName>
        <fullName evidence="2">dual-specificity kinase</fullName>
        <ecNumber evidence="2">2.7.12.1</ecNumber>
    </recommendedName>
</protein>
<dbReference type="Gene3D" id="3.30.10.30">
    <property type="entry name" value="DYRK"/>
    <property type="match status" value="1"/>
</dbReference>
<evidence type="ECO:0000256" key="7">
    <source>
        <dbReference type="ARBA" id="ARBA00022840"/>
    </source>
</evidence>
<comment type="catalytic activity">
    <reaction evidence="8">
        <text>L-seryl-[protein] + ATP = O-phospho-L-seryl-[protein] + ADP + H(+)</text>
        <dbReference type="Rhea" id="RHEA:17989"/>
        <dbReference type="Rhea" id="RHEA-COMP:9863"/>
        <dbReference type="Rhea" id="RHEA-COMP:11604"/>
        <dbReference type="ChEBI" id="CHEBI:15378"/>
        <dbReference type="ChEBI" id="CHEBI:29999"/>
        <dbReference type="ChEBI" id="CHEBI:30616"/>
        <dbReference type="ChEBI" id="CHEBI:83421"/>
        <dbReference type="ChEBI" id="CHEBI:456216"/>
        <dbReference type="EC" id="2.7.12.1"/>
    </reaction>
</comment>
<dbReference type="PANTHER" id="PTHR24058:SF22">
    <property type="entry name" value="DUAL SPECIFICITY TYROSINE-PHOSPHORYLATION-REGULATED KINASE 4"/>
    <property type="match status" value="1"/>
</dbReference>
<evidence type="ECO:0000256" key="3">
    <source>
        <dbReference type="ARBA" id="ARBA00022527"/>
    </source>
</evidence>
<evidence type="ECO:0000256" key="2">
    <source>
        <dbReference type="ARBA" id="ARBA00013203"/>
    </source>
</evidence>
<feature type="domain" description="Protein kinase" evidence="13">
    <location>
        <begin position="61"/>
        <end position="278"/>
    </location>
</feature>
<name>A0A8C4Z1U3_GADMO</name>
<dbReference type="InterPro" id="IPR000719">
    <property type="entry name" value="Prot_kinase_dom"/>
</dbReference>